<evidence type="ECO:0000313" key="2">
    <source>
        <dbReference type="Proteomes" id="UP001234202"/>
    </source>
</evidence>
<proteinExistence type="predicted"/>
<keyword evidence="2" id="KW-1185">Reference proteome</keyword>
<dbReference type="EMBL" id="JASBWV010000011">
    <property type="protein sequence ID" value="KAJ9123695.1"/>
    <property type="molecule type" value="Genomic_DNA"/>
</dbReference>
<organism evidence="1 2">
    <name type="scientific">Naganishia onofrii</name>
    <dbReference type="NCBI Taxonomy" id="1851511"/>
    <lineage>
        <taxon>Eukaryota</taxon>
        <taxon>Fungi</taxon>
        <taxon>Dikarya</taxon>
        <taxon>Basidiomycota</taxon>
        <taxon>Agaricomycotina</taxon>
        <taxon>Tremellomycetes</taxon>
        <taxon>Filobasidiales</taxon>
        <taxon>Filobasidiaceae</taxon>
        <taxon>Naganishia</taxon>
    </lineage>
</organism>
<gene>
    <name evidence="1" type="ORF">QFC24_003469</name>
</gene>
<dbReference type="Proteomes" id="UP001234202">
    <property type="component" value="Unassembled WGS sequence"/>
</dbReference>
<accession>A0ACC2XJC2</accession>
<sequence length="1543" mass="164509">MAYPNPPDTGPQPQPRTISSSFSRPGSTIDDLMARFSSPNPIPAPPAMSSPFSSGSQQQQQQHMHMMTGPSNGSAAMSLPPALPGMGMGMPMSGYTPSSMFSPGGMMMSPALHGGPSPAPLYGASMNGGTGSGATPPLPPSGVQAGRGGGGESRQSQLLDLLRSAGGGGGGQTPGGMPPSSSSSPVPSSHLYQYLGLGHSGGGQAQSHAPLMQHYPQQQQQQQQQPSYGTHHHPAMQHNNSFSGLPSTGVNRVVSPTQGLMSAGAGTTQAQNLLAALINGSSTPVLPTQTPPQAAQEIPFSIHQPVIVDQQVPIVAPTATAPATTTEQPKGGLARADTFGNLAQKRVSSDSGGDAPSTEAEGQDQGSEQQIAAAASDDDVVQHVEVKEALQPVPAKATTTTTTTGPVPASETSAAPAAPPAAEPPKATAAFFSSFVSPFDAFDPPPRPPVPTTTSNTSAADGASVKKKGKKDKAVPGRVIVDKPVVVDGKSSKSPLPAPKAVSGNTAESKEKVKAPPASSAAAANASTPPVVTKPIKQEDIPVVYRSSAFTDPSKPTNAGTIPAAEWMYDMSEPHIESLVHIVNPYEERRISNIKTHVMSTGLGAGSVLRASVNLLAYVLPKGKARVVNQDTAGNTLIALADCNNAASQQQQQQQQQQPVAVVDLALTDKWVVLLGEDGSFGVWKVDIGSDGQSMACRPEFFRRASTAVPSVKRVELVDLDGVVTLVLMTDEAVASVAVERLSEANQTDEWMSLMDVMYEGTFSVSRVFDFWGRQVHYLSVFTLFFSLQGLVDLDISLERGEIAVVTRSGEFCVFAVSKAQPVAQGVHRPTDGTWATSIRILGDHLLIGSSEGEFDLVAARDATTGKVAPVISKLLFKDHTKSINPEQALWMKPRVNEKERLLWIVSFSRASVFAIKYRDVQTHGQAGGRHRAFRKILEFPLEPLGDFTLDPCYSASFFFKDPKGFSQASVPKHLLDLLEESAEEDVDDSDESVETGESAVESAVQQDSEEDQSEPHLSTQDTDLEQSAKALDDNVADAISQNAKAPQAHDALTINKDLAANKPGSGIVDADEARQEPAANTQPSTANTNVNAHQGNTPSNLSAFDLSALQSSIAEHVQQSMTTQLSSFSANQLSAVHAIRHDLMAQETERQQTLVTLVSDVIERDVKKSLQQIVSNQIDKKIVPLVTETLRQQTERAFSSEIPAQINSALQDTVLSQVERSLIPHLGRTFTSTLSPIVERNVRSLIADNLVPRFVESVDIISDDLSAAIHREMLDVRKDVLVEQSTQLKSAEAMIQSMAASMKTLIGQVSDLSDQVKELKVLHSQAQAQLQSRGPPPPPPMHQSMPPPSAGFPMMPTPQTLPMAPHQHSFAGASPRHTGPSAPSAHMVPDASLPPARPDPSLAGAEEEFLNALMTMSDEELIAFVMSRSDRTQMYLPAPGQQPSPLSQQVLLTMIHRLTKAMTPLPTATAEYQTLLRWIFRIAYLIDGKQPDIRDFFEPVKRALTTDYQALIDRYAQQQDRSPATVQAVQTMVQIVQILAAK</sequence>
<evidence type="ECO:0000313" key="1">
    <source>
        <dbReference type="EMBL" id="KAJ9123695.1"/>
    </source>
</evidence>
<name>A0ACC2XJC2_9TREE</name>
<reference evidence="1" key="1">
    <citation type="submission" date="2023-04" db="EMBL/GenBank/DDBJ databases">
        <title>Draft Genome sequencing of Naganishia species isolated from polar environments using Oxford Nanopore Technology.</title>
        <authorList>
            <person name="Leo P."/>
            <person name="Venkateswaran K."/>
        </authorList>
    </citation>
    <scope>NUCLEOTIDE SEQUENCE</scope>
    <source>
        <strain evidence="1">DBVPG 5303</strain>
    </source>
</reference>
<protein>
    <submittedName>
        <fullName evidence="1">Uncharacterized protein</fullName>
    </submittedName>
</protein>
<comment type="caution">
    <text evidence="1">The sequence shown here is derived from an EMBL/GenBank/DDBJ whole genome shotgun (WGS) entry which is preliminary data.</text>
</comment>